<evidence type="ECO:0000256" key="5">
    <source>
        <dbReference type="ARBA" id="ARBA00022660"/>
    </source>
</evidence>
<evidence type="ECO:0000256" key="8">
    <source>
        <dbReference type="ARBA" id="ARBA00022982"/>
    </source>
</evidence>
<keyword evidence="10" id="KW-0496">Mitochondrion</keyword>
<evidence type="ECO:0000256" key="6">
    <source>
        <dbReference type="ARBA" id="ARBA00022692"/>
    </source>
</evidence>
<dbReference type="OrthoDB" id="10106099at2759"/>
<evidence type="ECO:0000256" key="10">
    <source>
        <dbReference type="ARBA" id="ARBA00023128"/>
    </source>
</evidence>
<evidence type="ECO:0000313" key="15">
    <source>
        <dbReference type="Proteomes" id="UP000663879"/>
    </source>
</evidence>
<dbReference type="PANTHER" id="PTHR15469">
    <property type="entry name" value="NADH-UBIQUINONE OXIDOREDUCTASE B15 SUBUNIT"/>
    <property type="match status" value="1"/>
</dbReference>
<accession>A0A813R5C3</accession>
<keyword evidence="5" id="KW-0679">Respiratory chain</keyword>
<evidence type="ECO:0000313" key="14">
    <source>
        <dbReference type="EMBL" id="CAF0778445.1"/>
    </source>
</evidence>
<evidence type="ECO:0000256" key="11">
    <source>
        <dbReference type="ARBA" id="ARBA00023136"/>
    </source>
</evidence>
<keyword evidence="9" id="KW-1133">Transmembrane helix</keyword>
<evidence type="ECO:0000256" key="13">
    <source>
        <dbReference type="ARBA" id="ARBA00030987"/>
    </source>
</evidence>
<evidence type="ECO:0000256" key="12">
    <source>
        <dbReference type="ARBA" id="ARBA00030212"/>
    </source>
</evidence>
<comment type="caution">
    <text evidence="14">The sequence shown here is derived from an EMBL/GenBank/DDBJ whole genome shotgun (WGS) entry which is preliminary data.</text>
</comment>
<sequence>MSDVTTTELKQRAAERAAARNSLKEAYQRIYNNPFRTNSQIYDPAVFRYEAARAYAREFFKMTPRSLAIPFGLAAFTVWLQTSINNEKATKEASIQSGESTYYERAKWSAKTLY</sequence>
<dbReference type="GO" id="GO:0005743">
    <property type="term" value="C:mitochondrial inner membrane"/>
    <property type="evidence" value="ECO:0007669"/>
    <property type="project" value="UniProtKB-SubCell"/>
</dbReference>
<dbReference type="InterPro" id="IPR009866">
    <property type="entry name" value="NADH_UbQ_OxRdtase_NDUFB4_su"/>
</dbReference>
<keyword evidence="7" id="KW-0999">Mitochondrion inner membrane</keyword>
<gene>
    <name evidence="14" type="ORF">OXX778_LOCUS5326</name>
</gene>
<comment type="subcellular location">
    <subcellularLocation>
        <location evidence="1">Mitochondrion inner membrane</location>
        <topology evidence="1">Single-pass membrane protein</topology>
    </subcellularLocation>
</comment>
<dbReference type="PANTHER" id="PTHR15469:SF0">
    <property type="entry name" value="NADH DEHYDROGENASE [UBIQUINONE] 1 BETA SUBCOMPLEX SUBUNIT 4"/>
    <property type="match status" value="1"/>
</dbReference>
<comment type="similarity">
    <text evidence="2">Belongs to the complex I NDUFB4 subunit family.</text>
</comment>
<evidence type="ECO:0000256" key="1">
    <source>
        <dbReference type="ARBA" id="ARBA00004434"/>
    </source>
</evidence>
<evidence type="ECO:0000256" key="3">
    <source>
        <dbReference type="ARBA" id="ARBA00018681"/>
    </source>
</evidence>
<dbReference type="EMBL" id="CAJNOC010000574">
    <property type="protein sequence ID" value="CAF0778445.1"/>
    <property type="molecule type" value="Genomic_DNA"/>
</dbReference>
<name>A0A813R5C3_9BILA</name>
<keyword evidence="8" id="KW-0249">Electron transport</keyword>
<evidence type="ECO:0000256" key="7">
    <source>
        <dbReference type="ARBA" id="ARBA00022792"/>
    </source>
</evidence>
<dbReference type="Proteomes" id="UP000663879">
    <property type="component" value="Unassembled WGS sequence"/>
</dbReference>
<reference evidence="14" key="1">
    <citation type="submission" date="2021-02" db="EMBL/GenBank/DDBJ databases">
        <authorList>
            <person name="Nowell W R."/>
        </authorList>
    </citation>
    <scope>NUCLEOTIDE SEQUENCE</scope>
    <source>
        <strain evidence="14">Ploen Becks lab</strain>
    </source>
</reference>
<keyword evidence="6" id="KW-0812">Transmembrane</keyword>
<protein>
    <recommendedName>
        <fullName evidence="3">NADH dehydrogenase [ubiquinone] 1 beta subcomplex subunit 4</fullName>
    </recommendedName>
    <alternativeName>
        <fullName evidence="12">Complex I-B15</fullName>
    </alternativeName>
    <alternativeName>
        <fullName evidence="13">NADH-ubiquinone oxidoreductase B15 subunit</fullName>
    </alternativeName>
</protein>
<dbReference type="AlphaFoldDB" id="A0A813R5C3"/>
<keyword evidence="15" id="KW-1185">Reference proteome</keyword>
<evidence type="ECO:0000256" key="4">
    <source>
        <dbReference type="ARBA" id="ARBA00022448"/>
    </source>
</evidence>
<keyword evidence="4" id="KW-0813">Transport</keyword>
<evidence type="ECO:0000256" key="9">
    <source>
        <dbReference type="ARBA" id="ARBA00022989"/>
    </source>
</evidence>
<keyword evidence="11" id="KW-0472">Membrane</keyword>
<organism evidence="14 15">
    <name type="scientific">Brachionus calyciflorus</name>
    <dbReference type="NCBI Taxonomy" id="104777"/>
    <lineage>
        <taxon>Eukaryota</taxon>
        <taxon>Metazoa</taxon>
        <taxon>Spiralia</taxon>
        <taxon>Gnathifera</taxon>
        <taxon>Rotifera</taxon>
        <taxon>Eurotatoria</taxon>
        <taxon>Monogononta</taxon>
        <taxon>Pseudotrocha</taxon>
        <taxon>Ploima</taxon>
        <taxon>Brachionidae</taxon>
        <taxon>Brachionus</taxon>
    </lineage>
</organism>
<evidence type="ECO:0000256" key="2">
    <source>
        <dbReference type="ARBA" id="ARBA00007260"/>
    </source>
</evidence>
<proteinExistence type="inferred from homology"/>
<dbReference type="Pfam" id="PF07225">
    <property type="entry name" value="NDUF_B4"/>
    <property type="match status" value="1"/>
</dbReference>